<dbReference type="RefSeq" id="WP_379687672.1">
    <property type="nucleotide sequence ID" value="NZ_JBHLYW010000022.1"/>
</dbReference>
<protein>
    <recommendedName>
        <fullName evidence="4">YhhN-like protein</fullName>
    </recommendedName>
</protein>
<reference evidence="2 3" key="1">
    <citation type="submission" date="2024-09" db="EMBL/GenBank/DDBJ databases">
        <authorList>
            <person name="Sun Q."/>
            <person name="Mori K."/>
        </authorList>
    </citation>
    <scope>NUCLEOTIDE SEQUENCE [LARGE SCALE GENOMIC DNA]</scope>
    <source>
        <strain evidence="2 3">CGMCC 1.12926</strain>
    </source>
</reference>
<keyword evidence="1" id="KW-0812">Transmembrane</keyword>
<keyword evidence="1" id="KW-0472">Membrane</keyword>
<dbReference type="EMBL" id="JBHLYW010000022">
    <property type="protein sequence ID" value="MFC0079855.1"/>
    <property type="molecule type" value="Genomic_DNA"/>
</dbReference>
<feature type="transmembrane region" description="Helical" evidence="1">
    <location>
        <begin position="168"/>
        <end position="188"/>
    </location>
</feature>
<sequence>MKANKPSLILFFLALFFTIIFDWTEQDFLATYAKSIVLPSIFIYFFISNELKIGKTEGLIFFFCFVGQVYDLMAIETSEIGAVLSFLVVYILIVVLFIREHERIKLTKRDVLPISIVVVFIVYLLISVLSLQLENMQKFKFIYIAYGIVLSFLSYFCFVSYITKGTFITLLMSLMAVSYIFSDIFYIFNEYFSYSVVLVLIRDITQILAYFFMVEYFLEKARIQKRQKKIIQQ</sequence>
<evidence type="ECO:0008006" key="4">
    <source>
        <dbReference type="Google" id="ProtNLM"/>
    </source>
</evidence>
<evidence type="ECO:0000256" key="1">
    <source>
        <dbReference type="SAM" id="Phobius"/>
    </source>
</evidence>
<gene>
    <name evidence="2" type="ORF">ACFFLS_22595</name>
</gene>
<keyword evidence="1" id="KW-1133">Transmembrane helix</keyword>
<proteinExistence type="predicted"/>
<dbReference type="Proteomes" id="UP001589734">
    <property type="component" value="Unassembled WGS sequence"/>
</dbReference>
<organism evidence="2 3">
    <name type="scientific">Flavobacterium procerum</name>
    <dbReference type="NCBI Taxonomy" id="1455569"/>
    <lineage>
        <taxon>Bacteria</taxon>
        <taxon>Pseudomonadati</taxon>
        <taxon>Bacteroidota</taxon>
        <taxon>Flavobacteriia</taxon>
        <taxon>Flavobacteriales</taxon>
        <taxon>Flavobacteriaceae</taxon>
        <taxon>Flavobacterium</taxon>
    </lineage>
</organism>
<keyword evidence="3" id="KW-1185">Reference proteome</keyword>
<evidence type="ECO:0000313" key="2">
    <source>
        <dbReference type="EMBL" id="MFC0079855.1"/>
    </source>
</evidence>
<accession>A0ABV6BWL4</accession>
<feature type="transmembrane region" description="Helical" evidence="1">
    <location>
        <begin position="29"/>
        <end position="47"/>
    </location>
</feature>
<evidence type="ECO:0000313" key="3">
    <source>
        <dbReference type="Proteomes" id="UP001589734"/>
    </source>
</evidence>
<feature type="transmembrane region" description="Helical" evidence="1">
    <location>
        <begin position="81"/>
        <end position="99"/>
    </location>
</feature>
<feature type="transmembrane region" description="Helical" evidence="1">
    <location>
        <begin position="7"/>
        <end position="23"/>
    </location>
</feature>
<comment type="caution">
    <text evidence="2">The sequence shown here is derived from an EMBL/GenBank/DDBJ whole genome shotgun (WGS) entry which is preliminary data.</text>
</comment>
<name>A0ABV6BWL4_9FLAO</name>
<feature type="transmembrane region" description="Helical" evidence="1">
    <location>
        <begin position="59"/>
        <end position="75"/>
    </location>
</feature>
<feature type="transmembrane region" description="Helical" evidence="1">
    <location>
        <begin position="111"/>
        <end position="129"/>
    </location>
</feature>
<feature type="transmembrane region" description="Helical" evidence="1">
    <location>
        <begin position="141"/>
        <end position="161"/>
    </location>
</feature>
<feature type="transmembrane region" description="Helical" evidence="1">
    <location>
        <begin position="194"/>
        <end position="218"/>
    </location>
</feature>